<keyword evidence="2" id="KW-0472">Membrane</keyword>
<protein>
    <submittedName>
        <fullName evidence="3">Uncharacterized protein</fullName>
    </submittedName>
</protein>
<evidence type="ECO:0000256" key="1">
    <source>
        <dbReference type="SAM" id="Coils"/>
    </source>
</evidence>
<dbReference type="EMBL" id="SUPL01000002">
    <property type="protein sequence ID" value="TJY36924.1"/>
    <property type="molecule type" value="Genomic_DNA"/>
</dbReference>
<reference evidence="3 4" key="1">
    <citation type="submission" date="2019-04" db="EMBL/GenBank/DDBJ databases">
        <title>Lacinutrix sp. nov., isolated from marine water.</title>
        <authorList>
            <person name="Kim W."/>
        </authorList>
    </citation>
    <scope>NUCLEOTIDE SEQUENCE [LARGE SCALE GENOMIC DNA]</scope>
    <source>
        <strain evidence="3 4">CAU 1491</strain>
    </source>
</reference>
<keyword evidence="1" id="KW-0175">Coiled coil</keyword>
<keyword evidence="2" id="KW-1133">Transmembrane helix</keyword>
<dbReference type="Proteomes" id="UP000307657">
    <property type="component" value="Unassembled WGS sequence"/>
</dbReference>
<accession>A0A4U0EZP1</accession>
<gene>
    <name evidence="3" type="ORF">E5167_02985</name>
</gene>
<feature type="transmembrane region" description="Helical" evidence="2">
    <location>
        <begin position="6"/>
        <end position="25"/>
    </location>
</feature>
<dbReference type="RefSeq" id="WP_136840921.1">
    <property type="nucleotide sequence ID" value="NZ_SUPL01000002.1"/>
</dbReference>
<name>A0A4U0EZP1_9FLAO</name>
<dbReference type="AlphaFoldDB" id="A0A4U0EZP1"/>
<proteinExistence type="predicted"/>
<feature type="coiled-coil region" evidence="1">
    <location>
        <begin position="28"/>
        <end position="59"/>
    </location>
</feature>
<evidence type="ECO:0000313" key="4">
    <source>
        <dbReference type="Proteomes" id="UP000307657"/>
    </source>
</evidence>
<keyword evidence="2" id="KW-0812">Transmembrane</keyword>
<organism evidence="3 4">
    <name type="scientific">Pontimicrobium aquaticum</name>
    <dbReference type="NCBI Taxonomy" id="2565367"/>
    <lineage>
        <taxon>Bacteria</taxon>
        <taxon>Pseudomonadati</taxon>
        <taxon>Bacteroidota</taxon>
        <taxon>Flavobacteriia</taxon>
        <taxon>Flavobacteriales</taxon>
        <taxon>Flavobacteriaceae</taxon>
        <taxon>Pontimicrobium</taxon>
    </lineage>
</organism>
<evidence type="ECO:0000313" key="3">
    <source>
        <dbReference type="EMBL" id="TJY36924.1"/>
    </source>
</evidence>
<evidence type="ECO:0000256" key="2">
    <source>
        <dbReference type="SAM" id="Phobius"/>
    </source>
</evidence>
<sequence length="93" mass="11358">MLADGLKMMLAMALFFGAMYLYAWMPEIIAARKEKQREKEKLQKTVNREAKKLELQKLREEKFQTVQERRAKIREHFQWLEKMNKQIEQIKNK</sequence>
<comment type="caution">
    <text evidence="3">The sequence shown here is derived from an EMBL/GenBank/DDBJ whole genome shotgun (WGS) entry which is preliminary data.</text>
</comment>
<keyword evidence="4" id="KW-1185">Reference proteome</keyword>